<proteinExistence type="predicted"/>
<feature type="signal peptide" evidence="2">
    <location>
        <begin position="1"/>
        <end position="23"/>
    </location>
</feature>
<evidence type="ECO:0000313" key="4">
    <source>
        <dbReference type="Proteomes" id="UP000886819"/>
    </source>
</evidence>
<feature type="chain" id="PRO_5038734765" evidence="2">
    <location>
        <begin position="24"/>
        <end position="370"/>
    </location>
</feature>
<dbReference type="EMBL" id="DVFI01000121">
    <property type="protein sequence ID" value="HIQ63686.1"/>
    <property type="molecule type" value="Genomic_DNA"/>
</dbReference>
<dbReference type="GO" id="GO:0030976">
    <property type="term" value="F:thiamine pyrophosphate binding"/>
    <property type="evidence" value="ECO:0007669"/>
    <property type="project" value="TreeGrafter"/>
</dbReference>
<evidence type="ECO:0000256" key="1">
    <source>
        <dbReference type="ARBA" id="ARBA00022729"/>
    </source>
</evidence>
<reference evidence="3" key="2">
    <citation type="journal article" date="2021" name="PeerJ">
        <title>Extensive microbial diversity within the chicken gut microbiome revealed by metagenomics and culture.</title>
        <authorList>
            <person name="Gilroy R."/>
            <person name="Ravi A."/>
            <person name="Getino M."/>
            <person name="Pursley I."/>
            <person name="Horton D.L."/>
            <person name="Alikhan N.F."/>
            <person name="Baker D."/>
            <person name="Gharbi K."/>
            <person name="Hall N."/>
            <person name="Watson M."/>
            <person name="Adriaenssens E.M."/>
            <person name="Foster-Nyarko E."/>
            <person name="Jarju S."/>
            <person name="Secka A."/>
            <person name="Antonio M."/>
            <person name="Oren A."/>
            <person name="Chaudhuri R.R."/>
            <person name="La Ragione R."/>
            <person name="Hildebrand F."/>
            <person name="Pallen M.J."/>
        </authorList>
    </citation>
    <scope>NUCLEOTIDE SEQUENCE</scope>
    <source>
        <strain evidence="3">ChiHile30-977</strain>
    </source>
</reference>
<dbReference type="GO" id="GO:0015888">
    <property type="term" value="P:thiamine transport"/>
    <property type="evidence" value="ECO:0007669"/>
    <property type="project" value="TreeGrafter"/>
</dbReference>
<evidence type="ECO:0000256" key="2">
    <source>
        <dbReference type="SAM" id="SignalP"/>
    </source>
</evidence>
<dbReference type="GO" id="GO:0030288">
    <property type="term" value="C:outer membrane-bounded periplasmic space"/>
    <property type="evidence" value="ECO:0007669"/>
    <property type="project" value="TreeGrafter"/>
</dbReference>
<keyword evidence="1 2" id="KW-0732">Signal</keyword>
<dbReference type="AlphaFoldDB" id="A0A9D0YWU5"/>
<protein>
    <submittedName>
        <fullName evidence="3">Extracellular solute-binding protein</fullName>
    </submittedName>
</protein>
<dbReference type="PANTHER" id="PTHR30006:SF2">
    <property type="entry name" value="ABC TRANSPORTER SUBSTRATE-BINDING PROTEIN"/>
    <property type="match status" value="1"/>
</dbReference>
<comment type="caution">
    <text evidence="3">The sequence shown here is derived from an EMBL/GenBank/DDBJ whole genome shotgun (WGS) entry which is preliminary data.</text>
</comment>
<dbReference type="Gene3D" id="3.40.190.10">
    <property type="entry name" value="Periplasmic binding protein-like II"/>
    <property type="match status" value="2"/>
</dbReference>
<reference evidence="3" key="1">
    <citation type="submission" date="2020-10" db="EMBL/GenBank/DDBJ databases">
        <authorList>
            <person name="Gilroy R."/>
        </authorList>
    </citation>
    <scope>NUCLEOTIDE SEQUENCE</scope>
    <source>
        <strain evidence="3">ChiHile30-977</strain>
    </source>
</reference>
<accession>A0A9D0YWU5</accession>
<gene>
    <name evidence="3" type="ORF">IAA66_08925</name>
</gene>
<sequence length="370" mass="40156">MKKLLSLVLALVMCLCASGLALADAESNLAAAEAAASMTLEELVAAAQAEGQVFSVGMPDEWANWKDLWAYIEETYGIAHSDTDMSSAEELERFALQGKADADIGDIGISMTGVAVEQDLLLPFKTSHWDSIPDYAKHPDGLWIEPYTCTTAFIIDTQNVTGDLPETWADLLEGDYSVWIGDIERAAQAYVGVLACAYAHGGDETDLSPAMPFFAELAKQGRLITSDPYVENLEKGEVGVAVVWDFNALGYAETIYEAQGEDTGRYAITVPSDGAAASGYASVINKYANNPYAAMLVREVILSDVGQNFLALGHAKPIRTDVEFSEEAKAAILDDSLYSNVYYVEDWSVFDQTVAGLPELWQEEVAIYMN</sequence>
<dbReference type="PANTHER" id="PTHR30006">
    <property type="entry name" value="THIAMINE-BINDING PERIPLASMIC PROTEIN-RELATED"/>
    <property type="match status" value="1"/>
</dbReference>
<dbReference type="Pfam" id="PF13343">
    <property type="entry name" value="SBP_bac_6"/>
    <property type="match status" value="1"/>
</dbReference>
<dbReference type="GO" id="GO:0030975">
    <property type="term" value="F:thiamine binding"/>
    <property type="evidence" value="ECO:0007669"/>
    <property type="project" value="TreeGrafter"/>
</dbReference>
<name>A0A9D0YWU5_9FIRM</name>
<dbReference type="Proteomes" id="UP000886819">
    <property type="component" value="Unassembled WGS sequence"/>
</dbReference>
<evidence type="ECO:0000313" key="3">
    <source>
        <dbReference type="EMBL" id="HIQ63686.1"/>
    </source>
</evidence>
<organism evidence="3 4">
    <name type="scientific">Candidatus Avichristensenella intestinipullorum</name>
    <dbReference type="NCBI Taxonomy" id="2840693"/>
    <lineage>
        <taxon>Bacteria</taxon>
        <taxon>Bacillati</taxon>
        <taxon>Bacillota</taxon>
        <taxon>Clostridia</taxon>
        <taxon>Candidatus Avichristensenella</taxon>
    </lineage>
</organism>
<dbReference type="SUPFAM" id="SSF53850">
    <property type="entry name" value="Periplasmic binding protein-like II"/>
    <property type="match status" value="1"/>
</dbReference>